<gene>
    <name evidence="1" type="ORF">HHL28_17830</name>
</gene>
<sequence>MNLTTQFLRQLSAKDFATFGLNDIAYVKRVVADGAEGFAIHAADGTQLAVVPAEDVAVATVRQHDMEPALVQ</sequence>
<protein>
    <submittedName>
        <fullName evidence="1">DUF1150 family protein</fullName>
    </submittedName>
</protein>
<organism evidence="1 2">
    <name type="scientific">Aerophototrophica crusticola</name>
    <dbReference type="NCBI Taxonomy" id="1709002"/>
    <lineage>
        <taxon>Bacteria</taxon>
        <taxon>Pseudomonadati</taxon>
        <taxon>Pseudomonadota</taxon>
        <taxon>Alphaproteobacteria</taxon>
        <taxon>Rhodospirillales</taxon>
        <taxon>Rhodospirillaceae</taxon>
        <taxon>Aerophototrophica</taxon>
    </lineage>
</organism>
<reference evidence="1" key="1">
    <citation type="submission" date="2020-04" db="EMBL/GenBank/DDBJ databases">
        <title>A desert anoxygenic phototrophic bacterium fixes CO2 using RubisCO under aerobic conditions.</title>
        <authorList>
            <person name="Tang K."/>
        </authorList>
    </citation>
    <scope>NUCLEOTIDE SEQUENCE [LARGE SCALE GENOMIC DNA]</scope>
    <source>
        <strain evidence="1">MIMtkB3</strain>
    </source>
</reference>
<evidence type="ECO:0000313" key="1">
    <source>
        <dbReference type="EMBL" id="QJE74671.1"/>
    </source>
</evidence>
<dbReference type="KEGG" id="acru:HHL28_17830"/>
<evidence type="ECO:0000313" key="2">
    <source>
        <dbReference type="Proteomes" id="UP000501891"/>
    </source>
</evidence>
<dbReference type="Proteomes" id="UP000501891">
    <property type="component" value="Chromosome"/>
</dbReference>
<keyword evidence="2" id="KW-1185">Reference proteome</keyword>
<dbReference type="AlphaFoldDB" id="A0A858RBF4"/>
<proteinExistence type="predicted"/>
<dbReference type="Pfam" id="PF06620">
    <property type="entry name" value="DUF1150"/>
    <property type="match status" value="1"/>
</dbReference>
<name>A0A858RBF4_9PROT</name>
<dbReference type="InterPro" id="IPR009531">
    <property type="entry name" value="DUF1150"/>
</dbReference>
<dbReference type="EMBL" id="CP051775">
    <property type="protein sequence ID" value="QJE74671.1"/>
    <property type="molecule type" value="Genomic_DNA"/>
</dbReference>
<accession>A0A858RBF4</accession>